<dbReference type="CTD" id="36346837"/>
<gene>
    <name evidence="1" type="ORF">EGR_11124</name>
</gene>
<dbReference type="RefSeq" id="XP_024345215.1">
    <property type="nucleotide sequence ID" value="XM_024500371.1"/>
</dbReference>
<organism evidence="1 2">
    <name type="scientific">Echinococcus granulosus</name>
    <name type="common">Hydatid tapeworm</name>
    <dbReference type="NCBI Taxonomy" id="6210"/>
    <lineage>
        <taxon>Eukaryota</taxon>
        <taxon>Metazoa</taxon>
        <taxon>Spiralia</taxon>
        <taxon>Lophotrochozoa</taxon>
        <taxon>Platyhelminthes</taxon>
        <taxon>Cestoda</taxon>
        <taxon>Eucestoda</taxon>
        <taxon>Cyclophyllidea</taxon>
        <taxon>Taeniidae</taxon>
        <taxon>Echinococcus</taxon>
        <taxon>Echinococcus granulosus group</taxon>
    </lineage>
</organism>
<protein>
    <submittedName>
        <fullName evidence="1">Uncharacterized protein</fullName>
    </submittedName>
</protein>
<accession>W6UKK5</accession>
<sequence length="35" mass="3789">MALLSSSIEICKHRCGSFVTMRLCVIVVLTAYAAT</sequence>
<proteinExistence type="predicted"/>
<dbReference type="KEGG" id="egl:EGR_11124"/>
<evidence type="ECO:0000313" key="2">
    <source>
        <dbReference type="Proteomes" id="UP000019149"/>
    </source>
</evidence>
<dbReference type="EMBL" id="APAU02000396">
    <property type="protein sequence ID" value="EUB54019.1"/>
    <property type="molecule type" value="Genomic_DNA"/>
</dbReference>
<reference evidence="1 2" key="1">
    <citation type="journal article" date="2013" name="Nat. Genet.">
        <title>The genome of the hydatid tapeworm Echinococcus granulosus.</title>
        <authorList>
            <person name="Zheng H."/>
            <person name="Zhang W."/>
            <person name="Zhang L."/>
            <person name="Zhang Z."/>
            <person name="Li J."/>
            <person name="Lu G."/>
            <person name="Zhu Y."/>
            <person name="Wang Y."/>
            <person name="Huang Y."/>
            <person name="Liu J."/>
            <person name="Kang H."/>
            <person name="Chen J."/>
            <person name="Wang L."/>
            <person name="Chen A."/>
            <person name="Yu S."/>
            <person name="Gao Z."/>
            <person name="Jin L."/>
            <person name="Gu W."/>
            <person name="Wang Z."/>
            <person name="Zhao L."/>
            <person name="Shi B."/>
            <person name="Wen H."/>
            <person name="Lin R."/>
            <person name="Jones M.K."/>
            <person name="Brejova B."/>
            <person name="Vinar T."/>
            <person name="Zhao G."/>
            <person name="McManus D.P."/>
            <person name="Chen Z."/>
            <person name="Zhou Y."/>
            <person name="Wang S."/>
        </authorList>
    </citation>
    <scope>NUCLEOTIDE SEQUENCE [LARGE SCALE GENOMIC DNA]</scope>
</reference>
<keyword evidence="2" id="KW-1185">Reference proteome</keyword>
<dbReference type="GeneID" id="36346837"/>
<evidence type="ECO:0000313" key="1">
    <source>
        <dbReference type="EMBL" id="EUB54019.1"/>
    </source>
</evidence>
<comment type="caution">
    <text evidence="1">The sequence shown here is derived from an EMBL/GenBank/DDBJ whole genome shotgun (WGS) entry which is preliminary data.</text>
</comment>
<name>W6UKK5_ECHGR</name>
<dbReference type="Proteomes" id="UP000019149">
    <property type="component" value="Unassembled WGS sequence"/>
</dbReference>
<dbReference type="AlphaFoldDB" id="W6UKK5"/>